<reference evidence="2" key="1">
    <citation type="submission" date="2021-10" db="EMBL/GenBank/DDBJ databases">
        <title>Melipona bicolor Genome sequencing and assembly.</title>
        <authorList>
            <person name="Araujo N.S."/>
            <person name="Arias M.C."/>
        </authorList>
    </citation>
    <scope>NUCLEOTIDE SEQUENCE</scope>
    <source>
        <strain evidence="2">USP_2M_L1-L4_2017</strain>
        <tissue evidence="2">Whole body</tissue>
    </source>
</reference>
<dbReference type="Proteomes" id="UP001177670">
    <property type="component" value="Unassembled WGS sequence"/>
</dbReference>
<dbReference type="EMBL" id="JAHYIQ010000001">
    <property type="protein sequence ID" value="KAK1135866.1"/>
    <property type="molecule type" value="Genomic_DNA"/>
</dbReference>
<accession>A0AA40GDI5</accession>
<evidence type="ECO:0000313" key="3">
    <source>
        <dbReference type="Proteomes" id="UP001177670"/>
    </source>
</evidence>
<evidence type="ECO:0000313" key="2">
    <source>
        <dbReference type="EMBL" id="KAK1135866.1"/>
    </source>
</evidence>
<gene>
    <name evidence="2" type="ORF">K0M31_000438</name>
</gene>
<feature type="compositionally biased region" description="Basic and acidic residues" evidence="1">
    <location>
        <begin position="31"/>
        <end position="46"/>
    </location>
</feature>
<comment type="caution">
    <text evidence="2">The sequence shown here is derived from an EMBL/GenBank/DDBJ whole genome shotgun (WGS) entry which is preliminary data.</text>
</comment>
<proteinExistence type="predicted"/>
<evidence type="ECO:0000256" key="1">
    <source>
        <dbReference type="SAM" id="MobiDB-lite"/>
    </source>
</evidence>
<organism evidence="2 3">
    <name type="scientific">Melipona bicolor</name>
    <dbReference type="NCBI Taxonomy" id="60889"/>
    <lineage>
        <taxon>Eukaryota</taxon>
        <taxon>Metazoa</taxon>
        <taxon>Ecdysozoa</taxon>
        <taxon>Arthropoda</taxon>
        <taxon>Hexapoda</taxon>
        <taxon>Insecta</taxon>
        <taxon>Pterygota</taxon>
        <taxon>Neoptera</taxon>
        <taxon>Endopterygota</taxon>
        <taxon>Hymenoptera</taxon>
        <taxon>Apocrita</taxon>
        <taxon>Aculeata</taxon>
        <taxon>Apoidea</taxon>
        <taxon>Anthophila</taxon>
        <taxon>Apidae</taxon>
        <taxon>Melipona</taxon>
    </lineage>
</organism>
<keyword evidence="3" id="KW-1185">Reference proteome</keyword>
<dbReference type="AlphaFoldDB" id="A0AA40GDI5"/>
<sequence length="58" mass="6356">MARVCGLTNARIRGESGLVRVGGKSWAFRGARSEAKPKETETERRVPARKMFSGPPPD</sequence>
<feature type="region of interest" description="Disordered" evidence="1">
    <location>
        <begin position="30"/>
        <end position="58"/>
    </location>
</feature>
<protein>
    <submittedName>
        <fullName evidence="2">Uncharacterized protein</fullName>
    </submittedName>
</protein>
<name>A0AA40GDI5_9HYME</name>